<name>A0A2S5B9U6_9BASI</name>
<evidence type="ECO:0000313" key="14">
    <source>
        <dbReference type="Proteomes" id="UP000237144"/>
    </source>
</evidence>
<feature type="chain" id="PRO_5015646299" description="chitin deacetylase" evidence="11">
    <location>
        <begin position="16"/>
        <end position="292"/>
    </location>
</feature>
<evidence type="ECO:0000256" key="2">
    <source>
        <dbReference type="ARBA" id="ARBA00004609"/>
    </source>
</evidence>
<dbReference type="InterPro" id="IPR011330">
    <property type="entry name" value="Glyco_hydro/deAcase_b/a-brl"/>
</dbReference>
<dbReference type="AlphaFoldDB" id="A0A2S5B9U6"/>
<keyword evidence="14" id="KW-1185">Reference proteome</keyword>
<dbReference type="InterPro" id="IPR050248">
    <property type="entry name" value="Polysacc_deacetylase_ArnD"/>
</dbReference>
<evidence type="ECO:0000313" key="13">
    <source>
        <dbReference type="EMBL" id="POY73542.1"/>
    </source>
</evidence>
<comment type="caution">
    <text evidence="13">The sequence shown here is derived from an EMBL/GenBank/DDBJ whole genome shotgun (WGS) entry which is preliminary data.</text>
</comment>
<dbReference type="STRING" id="741276.A0A2S5B9U6"/>
<evidence type="ECO:0000256" key="6">
    <source>
        <dbReference type="ARBA" id="ARBA00023285"/>
    </source>
</evidence>
<evidence type="ECO:0000256" key="3">
    <source>
        <dbReference type="ARBA" id="ARBA00022622"/>
    </source>
</evidence>
<reference evidence="13 14" key="1">
    <citation type="journal article" date="2018" name="Front. Microbiol.">
        <title>Prospects for Fungal Bioremediation of Acidic Radioactive Waste Sites: Characterization and Genome Sequence of Rhodotorula taiwanensis MD1149.</title>
        <authorList>
            <person name="Tkavc R."/>
            <person name="Matrosova V.Y."/>
            <person name="Grichenko O.E."/>
            <person name="Gostincar C."/>
            <person name="Volpe R.P."/>
            <person name="Klimenkova P."/>
            <person name="Gaidamakova E.K."/>
            <person name="Zhou C.E."/>
            <person name="Stewart B.J."/>
            <person name="Lyman M.G."/>
            <person name="Malfatti S.A."/>
            <person name="Rubinfeld B."/>
            <person name="Courtot M."/>
            <person name="Singh J."/>
            <person name="Dalgard C.L."/>
            <person name="Hamilton T."/>
            <person name="Frey K.G."/>
            <person name="Gunde-Cimerman N."/>
            <person name="Dugan L."/>
            <person name="Daly M.J."/>
        </authorList>
    </citation>
    <scope>NUCLEOTIDE SEQUENCE [LARGE SCALE GENOMIC DNA]</scope>
    <source>
        <strain evidence="13 14">MD1149</strain>
    </source>
</reference>
<evidence type="ECO:0000256" key="5">
    <source>
        <dbReference type="ARBA" id="ARBA00023277"/>
    </source>
</evidence>
<dbReference type="GO" id="GO:0004099">
    <property type="term" value="F:chitin deacetylase activity"/>
    <property type="evidence" value="ECO:0007669"/>
    <property type="project" value="UniProtKB-EC"/>
</dbReference>
<evidence type="ECO:0000256" key="9">
    <source>
        <dbReference type="ARBA" id="ARBA00024056"/>
    </source>
</evidence>
<keyword evidence="3" id="KW-0325">Glycoprotein</keyword>
<feature type="domain" description="NodB homology" evidence="12">
    <location>
        <begin position="97"/>
        <end position="292"/>
    </location>
</feature>
<evidence type="ECO:0000256" key="1">
    <source>
        <dbReference type="ARBA" id="ARBA00001941"/>
    </source>
</evidence>
<keyword evidence="4" id="KW-0146">Chitin degradation</keyword>
<keyword evidence="3" id="KW-0336">GPI-anchor</keyword>
<dbReference type="Pfam" id="PF01522">
    <property type="entry name" value="Polysacc_deac_1"/>
    <property type="match status" value="1"/>
</dbReference>
<dbReference type="GO" id="GO:0005886">
    <property type="term" value="C:plasma membrane"/>
    <property type="evidence" value="ECO:0007669"/>
    <property type="project" value="UniProtKB-SubCell"/>
</dbReference>
<dbReference type="Gene3D" id="3.20.20.370">
    <property type="entry name" value="Glycoside hydrolase/deacetylase"/>
    <property type="match status" value="1"/>
</dbReference>
<dbReference type="Proteomes" id="UP000237144">
    <property type="component" value="Unassembled WGS sequence"/>
</dbReference>
<dbReference type="EC" id="3.5.1.41" evidence="9"/>
<dbReference type="GO" id="GO:0098552">
    <property type="term" value="C:side of membrane"/>
    <property type="evidence" value="ECO:0007669"/>
    <property type="project" value="UniProtKB-KW"/>
</dbReference>
<comment type="cofactor">
    <cofactor evidence="1">
        <name>Co(2+)</name>
        <dbReference type="ChEBI" id="CHEBI:48828"/>
    </cofactor>
</comment>
<gene>
    <name evidence="13" type="ORF">BMF94_3480</name>
</gene>
<sequence length="292" mass="31426">MLSLLLALLTGSAASVPLFERQATAYPDGSKAGPAPKPEWLRSLNASKLAGQIPAIPPSTVSNGNIVYPSGVDLQSICSWTLTGCFGPHDIQEAPDGMYGVSFDDGPLADSPLLYDFLKNNNQTATHFFVGNAVRDNPQIASQAFANGQHIGVHTYTHPYMTTLSDAQVLGELGWTMQIIHDLSGGYVPRFWRPPYGDADNRVRAIAENVFGLTLVGWNQDSDDWCLNDSGGSSCGSEGPSNLAALESEISRWINSSSSPGIIGLEHELSAQAINAFINTYPKLDSQRWDAR</sequence>
<dbReference type="GO" id="GO:0000272">
    <property type="term" value="P:polysaccharide catabolic process"/>
    <property type="evidence" value="ECO:0007669"/>
    <property type="project" value="UniProtKB-KW"/>
</dbReference>
<keyword evidence="3" id="KW-0472">Membrane</keyword>
<dbReference type="EMBL" id="PJQD01000036">
    <property type="protein sequence ID" value="POY73542.1"/>
    <property type="molecule type" value="Genomic_DNA"/>
</dbReference>
<keyword evidence="5" id="KW-0119">Carbohydrate metabolism</keyword>
<dbReference type="SUPFAM" id="SSF88713">
    <property type="entry name" value="Glycoside hydrolase/deacetylase"/>
    <property type="match status" value="1"/>
</dbReference>
<keyword evidence="11" id="KW-0732">Signal</keyword>
<evidence type="ECO:0000256" key="7">
    <source>
        <dbReference type="ARBA" id="ARBA00023288"/>
    </source>
</evidence>
<keyword evidence="6" id="KW-0170">Cobalt</keyword>
<keyword evidence="8" id="KW-0624">Polysaccharide degradation</keyword>
<protein>
    <recommendedName>
        <fullName evidence="9">chitin deacetylase</fullName>
        <ecNumber evidence="9">3.5.1.41</ecNumber>
    </recommendedName>
</protein>
<comment type="subcellular location">
    <subcellularLocation>
        <location evidence="2">Cell membrane</location>
        <topology evidence="2">Lipid-anchor</topology>
        <topology evidence="2">GPI-anchor</topology>
    </subcellularLocation>
</comment>
<organism evidence="13 14">
    <name type="scientific">Rhodotorula taiwanensis</name>
    <dbReference type="NCBI Taxonomy" id="741276"/>
    <lineage>
        <taxon>Eukaryota</taxon>
        <taxon>Fungi</taxon>
        <taxon>Dikarya</taxon>
        <taxon>Basidiomycota</taxon>
        <taxon>Pucciniomycotina</taxon>
        <taxon>Microbotryomycetes</taxon>
        <taxon>Sporidiobolales</taxon>
        <taxon>Sporidiobolaceae</taxon>
        <taxon>Rhodotorula</taxon>
    </lineage>
</organism>
<dbReference type="InterPro" id="IPR002509">
    <property type="entry name" value="NODB_dom"/>
</dbReference>
<evidence type="ECO:0000256" key="11">
    <source>
        <dbReference type="SAM" id="SignalP"/>
    </source>
</evidence>
<evidence type="ECO:0000256" key="10">
    <source>
        <dbReference type="ARBA" id="ARBA00048494"/>
    </source>
</evidence>
<dbReference type="PROSITE" id="PS51677">
    <property type="entry name" value="NODB"/>
    <property type="match status" value="1"/>
</dbReference>
<evidence type="ECO:0000256" key="8">
    <source>
        <dbReference type="ARBA" id="ARBA00023326"/>
    </source>
</evidence>
<dbReference type="GO" id="GO:0006032">
    <property type="term" value="P:chitin catabolic process"/>
    <property type="evidence" value="ECO:0007669"/>
    <property type="project" value="UniProtKB-KW"/>
</dbReference>
<evidence type="ECO:0000259" key="12">
    <source>
        <dbReference type="PROSITE" id="PS51677"/>
    </source>
</evidence>
<comment type="catalytic activity">
    <reaction evidence="10">
        <text>[(1-&gt;4)-N-acetyl-beta-D-glucosaminyl](n) + n H2O = chitosan + n acetate</text>
        <dbReference type="Rhea" id="RHEA:10464"/>
        <dbReference type="Rhea" id="RHEA-COMP:9593"/>
        <dbReference type="Rhea" id="RHEA-COMP:9597"/>
        <dbReference type="ChEBI" id="CHEBI:15377"/>
        <dbReference type="ChEBI" id="CHEBI:17029"/>
        <dbReference type="ChEBI" id="CHEBI:30089"/>
        <dbReference type="ChEBI" id="CHEBI:57704"/>
        <dbReference type="EC" id="3.5.1.41"/>
    </reaction>
    <physiologicalReaction direction="left-to-right" evidence="10">
        <dbReference type="Rhea" id="RHEA:10465"/>
    </physiologicalReaction>
</comment>
<evidence type="ECO:0000256" key="4">
    <source>
        <dbReference type="ARBA" id="ARBA00023024"/>
    </source>
</evidence>
<proteinExistence type="predicted"/>
<dbReference type="GO" id="GO:0009272">
    <property type="term" value="P:fungal-type cell wall biogenesis"/>
    <property type="evidence" value="ECO:0007669"/>
    <property type="project" value="UniProtKB-ARBA"/>
</dbReference>
<dbReference type="OrthoDB" id="407355at2759"/>
<dbReference type="PANTHER" id="PTHR10587">
    <property type="entry name" value="GLYCOSYL TRANSFERASE-RELATED"/>
    <property type="match status" value="1"/>
</dbReference>
<dbReference type="PANTHER" id="PTHR10587:SF135">
    <property type="entry name" value="CHITIN DEACETYLASE 3"/>
    <property type="match status" value="1"/>
</dbReference>
<keyword evidence="7" id="KW-0449">Lipoprotein</keyword>
<feature type="signal peptide" evidence="11">
    <location>
        <begin position="1"/>
        <end position="15"/>
    </location>
</feature>
<accession>A0A2S5B9U6</accession>